<keyword evidence="6" id="KW-1185">Reference proteome</keyword>
<dbReference type="InterPro" id="IPR002138">
    <property type="entry name" value="Pept_C14_p10"/>
</dbReference>
<feature type="domain" description="Caspase family p20" evidence="4">
    <location>
        <begin position="33"/>
        <end position="155"/>
    </location>
</feature>
<feature type="domain" description="Caspase family p10" evidence="3">
    <location>
        <begin position="182"/>
        <end position="268"/>
    </location>
</feature>
<comment type="caution">
    <text evidence="5">The sequence shown here is derived from an EMBL/GenBank/DDBJ whole genome shotgun (WGS) entry which is preliminary data.</text>
</comment>
<evidence type="ECO:0000256" key="2">
    <source>
        <dbReference type="RuleBase" id="RU003971"/>
    </source>
</evidence>
<dbReference type="Proteomes" id="UP001151699">
    <property type="component" value="Chromosome A"/>
</dbReference>
<dbReference type="PROSITE" id="PS50207">
    <property type="entry name" value="CASPASE_P10"/>
    <property type="match status" value="1"/>
</dbReference>
<dbReference type="InterPro" id="IPR015917">
    <property type="entry name" value="Pept_C14A"/>
</dbReference>
<dbReference type="SMART" id="SM00115">
    <property type="entry name" value="CASc"/>
    <property type="match status" value="1"/>
</dbReference>
<dbReference type="GO" id="GO:0006508">
    <property type="term" value="P:proteolysis"/>
    <property type="evidence" value="ECO:0007669"/>
    <property type="project" value="InterPro"/>
</dbReference>
<reference evidence="5" key="1">
    <citation type="submission" date="2022-07" db="EMBL/GenBank/DDBJ databases">
        <authorList>
            <person name="Trinca V."/>
            <person name="Uliana J.V.C."/>
            <person name="Torres T.T."/>
            <person name="Ward R.J."/>
            <person name="Monesi N."/>
        </authorList>
    </citation>
    <scope>NUCLEOTIDE SEQUENCE</scope>
    <source>
        <strain evidence="5">HSMRA1968</strain>
        <tissue evidence="5">Whole embryos</tissue>
    </source>
</reference>
<dbReference type="GO" id="GO:0004197">
    <property type="term" value="F:cysteine-type endopeptidase activity"/>
    <property type="evidence" value="ECO:0007669"/>
    <property type="project" value="InterPro"/>
</dbReference>
<dbReference type="PANTHER" id="PTHR22576:SF41">
    <property type="entry name" value="CASPASE 14, APOPTOSIS-RELATED CYSTEINE PEPTIDASE"/>
    <property type="match status" value="1"/>
</dbReference>
<dbReference type="InterPro" id="IPR029030">
    <property type="entry name" value="Caspase-like_dom_sf"/>
</dbReference>
<name>A0A9Q0NE89_9DIPT</name>
<evidence type="ECO:0000313" key="6">
    <source>
        <dbReference type="Proteomes" id="UP001151699"/>
    </source>
</evidence>
<organism evidence="5 6">
    <name type="scientific">Pseudolycoriella hygida</name>
    <dbReference type="NCBI Taxonomy" id="35572"/>
    <lineage>
        <taxon>Eukaryota</taxon>
        <taxon>Metazoa</taxon>
        <taxon>Ecdysozoa</taxon>
        <taxon>Arthropoda</taxon>
        <taxon>Hexapoda</taxon>
        <taxon>Insecta</taxon>
        <taxon>Pterygota</taxon>
        <taxon>Neoptera</taxon>
        <taxon>Endopterygota</taxon>
        <taxon>Diptera</taxon>
        <taxon>Nematocera</taxon>
        <taxon>Sciaroidea</taxon>
        <taxon>Sciaridae</taxon>
        <taxon>Pseudolycoriella</taxon>
    </lineage>
</organism>
<comment type="similarity">
    <text evidence="1 2">Belongs to the peptidase C14A family.</text>
</comment>
<evidence type="ECO:0000259" key="4">
    <source>
        <dbReference type="PROSITE" id="PS50208"/>
    </source>
</evidence>
<dbReference type="AlphaFoldDB" id="A0A9Q0NE89"/>
<proteinExistence type="inferred from homology"/>
<accession>A0A9Q0NE89</accession>
<sequence length="273" mass="31762">MTSVSLQKRKRHCATCDCEPLNKVRRVEEPHSKKGFMLILNHEIFDDEALMRPGTMMDEKNLVKTFSKFNFEIKTVKDLTHKEIVQLVNKYSNKNFIDFYCLVVAVLSHGEEKNYVSARDCYYEFDDVVVNPLIKNVTLLDRPKIFIINACRGCERNVFVNDSRRSRMEVDSFSPLVPDIQKVNRIPYMKEIIKLHSCYEGFVSYRNPFLGCRFINSLCKHLNERGTDTPIEDIFKLVCNELTDRSNCVFVQCPVVSSTLTKTFCLGDLIRSR</sequence>
<evidence type="ECO:0000259" key="3">
    <source>
        <dbReference type="PROSITE" id="PS50207"/>
    </source>
</evidence>
<dbReference type="EMBL" id="WJQU01000001">
    <property type="protein sequence ID" value="KAJ6648720.1"/>
    <property type="molecule type" value="Genomic_DNA"/>
</dbReference>
<dbReference type="PRINTS" id="PR00376">
    <property type="entry name" value="IL1BCENZYME"/>
</dbReference>
<evidence type="ECO:0000256" key="1">
    <source>
        <dbReference type="ARBA" id="ARBA00010134"/>
    </source>
</evidence>
<dbReference type="Pfam" id="PF00656">
    <property type="entry name" value="Peptidase_C14"/>
    <property type="match status" value="1"/>
</dbReference>
<dbReference type="Gene3D" id="3.40.50.1460">
    <property type="match status" value="1"/>
</dbReference>
<gene>
    <name evidence="5" type="primary">Drice_0</name>
    <name evidence="5" type="ORF">Bhyg_03951</name>
</gene>
<dbReference type="InterPro" id="IPR011600">
    <property type="entry name" value="Pept_C14_caspase"/>
</dbReference>
<dbReference type="OrthoDB" id="6114029at2759"/>
<evidence type="ECO:0000313" key="5">
    <source>
        <dbReference type="EMBL" id="KAJ6648720.1"/>
    </source>
</evidence>
<protein>
    <submittedName>
        <fullName evidence="5">Caspase</fullName>
    </submittedName>
</protein>
<dbReference type="PROSITE" id="PS50208">
    <property type="entry name" value="CASPASE_P20"/>
    <property type="match status" value="1"/>
</dbReference>
<dbReference type="PANTHER" id="PTHR22576">
    <property type="entry name" value="MUCOSA ASSOCIATED LYMPHOID TISSUE LYMPHOMA TRANSLOCATION PROTEIN 1/PARACASPASE"/>
    <property type="match status" value="1"/>
</dbReference>
<dbReference type="InterPro" id="IPR001309">
    <property type="entry name" value="Pept_C14_p20"/>
</dbReference>
<dbReference type="SUPFAM" id="SSF52129">
    <property type="entry name" value="Caspase-like"/>
    <property type="match status" value="1"/>
</dbReference>
<dbReference type="InterPro" id="IPR052039">
    <property type="entry name" value="Caspase-related_regulators"/>
</dbReference>